<dbReference type="Gene3D" id="3.30.930.10">
    <property type="entry name" value="Bira Bifunctional Protein, Domain 2"/>
    <property type="match status" value="1"/>
</dbReference>
<comment type="subcellular location">
    <subcellularLocation>
        <location evidence="1">Cytoplasm</location>
    </subcellularLocation>
</comment>
<dbReference type="PROSITE" id="PS50862">
    <property type="entry name" value="AA_TRNA_LIGASE_II"/>
    <property type="match status" value="1"/>
</dbReference>
<dbReference type="Pfam" id="PF09924">
    <property type="entry name" value="LPG_synthase_C"/>
    <property type="match status" value="1"/>
</dbReference>
<dbReference type="InterPro" id="IPR004365">
    <property type="entry name" value="NA-bd_OB_tRNA"/>
</dbReference>
<dbReference type="HAMAP" id="MF_02075">
    <property type="entry name" value="Asp_tRNA_synth_type2"/>
    <property type="match status" value="1"/>
</dbReference>
<dbReference type="Pfam" id="PF01336">
    <property type="entry name" value="tRNA_anti-codon"/>
    <property type="match status" value="1"/>
</dbReference>
<dbReference type="EMBL" id="WIUZ02000025">
    <property type="protein sequence ID" value="KAF9777991.1"/>
    <property type="molecule type" value="Genomic_DNA"/>
</dbReference>
<evidence type="ECO:0000259" key="13">
    <source>
        <dbReference type="PROSITE" id="PS50862"/>
    </source>
</evidence>
<accession>A0A9P6H2T8</accession>
<dbReference type="FunFam" id="3.30.930.10:FF:000013">
    <property type="entry name" value="Aspartate--tRNA ligase, cytoplasmic"/>
    <property type="match status" value="1"/>
</dbReference>
<dbReference type="PANTHER" id="PTHR43450">
    <property type="entry name" value="ASPARTYL-TRNA SYNTHETASE"/>
    <property type="match status" value="1"/>
</dbReference>
<evidence type="ECO:0000256" key="1">
    <source>
        <dbReference type="ARBA" id="ARBA00004496"/>
    </source>
</evidence>
<dbReference type="InterPro" id="IPR002312">
    <property type="entry name" value="Asp/Asn-tRNA-synth_IIb"/>
</dbReference>
<dbReference type="NCBIfam" id="NF003483">
    <property type="entry name" value="PRK05159.1"/>
    <property type="match status" value="1"/>
</dbReference>
<comment type="caution">
    <text evidence="14">The sequence shown here is derived from an EMBL/GenBank/DDBJ whole genome shotgun (WGS) entry which is preliminary data.</text>
</comment>
<evidence type="ECO:0000256" key="8">
    <source>
        <dbReference type="ARBA" id="ARBA00022917"/>
    </source>
</evidence>
<protein>
    <recommendedName>
        <fullName evidence="3">aspartate--tRNA ligase</fullName>
        <ecNumber evidence="3">6.1.1.12</ecNumber>
    </recommendedName>
    <alternativeName>
        <fullName evidence="10">Aspartyl-tRNA synthetase</fullName>
    </alternativeName>
</protein>
<evidence type="ECO:0000256" key="11">
    <source>
        <dbReference type="ARBA" id="ARBA00047904"/>
    </source>
</evidence>
<evidence type="ECO:0000313" key="15">
    <source>
        <dbReference type="Proteomes" id="UP000736335"/>
    </source>
</evidence>
<dbReference type="CDD" id="cd00776">
    <property type="entry name" value="AsxRS_core"/>
    <property type="match status" value="1"/>
</dbReference>
<dbReference type="InterPro" id="IPR045864">
    <property type="entry name" value="aa-tRNA-synth_II/BPL/LPL"/>
</dbReference>
<comment type="similarity">
    <text evidence="2">Belongs to the class-II aminoacyl-tRNA synthetase family. Type 2 subfamily.</text>
</comment>
<dbReference type="GO" id="GO:0017101">
    <property type="term" value="C:aminoacyl-tRNA synthetase multienzyme complex"/>
    <property type="evidence" value="ECO:0007669"/>
    <property type="project" value="TreeGrafter"/>
</dbReference>
<evidence type="ECO:0000313" key="14">
    <source>
        <dbReference type="EMBL" id="KAF9777991.1"/>
    </source>
</evidence>
<evidence type="ECO:0000256" key="10">
    <source>
        <dbReference type="ARBA" id="ARBA00033155"/>
    </source>
</evidence>
<comment type="catalytic activity">
    <reaction evidence="11">
        <text>tRNA(Asp) + L-aspartate + ATP = L-aspartyl-tRNA(Asp) + AMP + diphosphate</text>
        <dbReference type="Rhea" id="RHEA:19649"/>
        <dbReference type="Rhea" id="RHEA-COMP:9660"/>
        <dbReference type="Rhea" id="RHEA-COMP:9678"/>
        <dbReference type="ChEBI" id="CHEBI:29991"/>
        <dbReference type="ChEBI" id="CHEBI:30616"/>
        <dbReference type="ChEBI" id="CHEBI:33019"/>
        <dbReference type="ChEBI" id="CHEBI:78442"/>
        <dbReference type="ChEBI" id="CHEBI:78516"/>
        <dbReference type="ChEBI" id="CHEBI:456215"/>
        <dbReference type="EC" id="6.1.1.12"/>
    </reaction>
</comment>
<dbReference type="NCBIfam" id="TIGR00458">
    <property type="entry name" value="aspS_nondisc"/>
    <property type="match status" value="1"/>
</dbReference>
<dbReference type="SUPFAM" id="SSF50249">
    <property type="entry name" value="Nucleic acid-binding proteins"/>
    <property type="match status" value="1"/>
</dbReference>
<evidence type="ECO:0000256" key="2">
    <source>
        <dbReference type="ARBA" id="ARBA00005312"/>
    </source>
</evidence>
<feature type="region of interest" description="Disordered" evidence="12">
    <location>
        <begin position="35"/>
        <end position="135"/>
    </location>
</feature>
<dbReference type="SUPFAM" id="SSF55681">
    <property type="entry name" value="Class II aaRS and biotin synthetases"/>
    <property type="match status" value="1"/>
</dbReference>
<evidence type="ECO:0000256" key="9">
    <source>
        <dbReference type="ARBA" id="ARBA00023146"/>
    </source>
</evidence>
<keyword evidence="5" id="KW-0436">Ligase</keyword>
<keyword evidence="15" id="KW-1185">Reference proteome</keyword>
<dbReference type="PRINTS" id="PR01042">
    <property type="entry name" value="TRNASYNTHASP"/>
</dbReference>
<dbReference type="AlphaFoldDB" id="A0A9P6H2T8"/>
<dbReference type="InterPro" id="IPR004364">
    <property type="entry name" value="Aa-tRNA-synt_II"/>
</dbReference>
<dbReference type="InterPro" id="IPR004523">
    <property type="entry name" value="Asp-tRNA_synthase_2"/>
</dbReference>
<reference evidence="14" key="2">
    <citation type="submission" date="2020-11" db="EMBL/GenBank/DDBJ databases">
        <authorList>
            <consortium name="DOE Joint Genome Institute"/>
            <person name="Kuo A."/>
            <person name="Miyauchi S."/>
            <person name="Kiss E."/>
            <person name="Drula E."/>
            <person name="Kohler A."/>
            <person name="Sanchez-Garcia M."/>
            <person name="Andreopoulos B."/>
            <person name="Barry K.W."/>
            <person name="Bonito G."/>
            <person name="Buee M."/>
            <person name="Carver A."/>
            <person name="Chen C."/>
            <person name="Cichocki N."/>
            <person name="Clum A."/>
            <person name="Culley D."/>
            <person name="Crous P.W."/>
            <person name="Fauchery L."/>
            <person name="Girlanda M."/>
            <person name="Hayes R."/>
            <person name="Keri Z."/>
            <person name="Labutti K."/>
            <person name="Lipzen A."/>
            <person name="Lombard V."/>
            <person name="Magnuson J."/>
            <person name="Maillard F."/>
            <person name="Morin E."/>
            <person name="Murat C."/>
            <person name="Nolan M."/>
            <person name="Ohm R."/>
            <person name="Pangilinan J."/>
            <person name="Pereira M."/>
            <person name="Perotto S."/>
            <person name="Peter M."/>
            <person name="Riley R."/>
            <person name="Sitrit Y."/>
            <person name="Stielow B."/>
            <person name="Szollosi G."/>
            <person name="Zifcakova L."/>
            <person name="Stursova M."/>
            <person name="Spatafora J.W."/>
            <person name="Tedersoo L."/>
            <person name="Vaario L.-M."/>
            <person name="Yamada A."/>
            <person name="Yan M."/>
            <person name="Wang P."/>
            <person name="Xu J."/>
            <person name="Bruns T."/>
            <person name="Baldrian P."/>
            <person name="Vilgalys R."/>
            <person name="Henrissat B."/>
            <person name="Grigoriev I.V."/>
            <person name="Hibbett D."/>
            <person name="Nagy L.G."/>
            <person name="Martin F.M."/>
        </authorList>
    </citation>
    <scope>NUCLEOTIDE SEQUENCE</scope>
    <source>
        <strain evidence="14">UH-Tt-Lm1</strain>
    </source>
</reference>
<dbReference type="GO" id="GO:0005524">
    <property type="term" value="F:ATP binding"/>
    <property type="evidence" value="ECO:0007669"/>
    <property type="project" value="UniProtKB-KW"/>
</dbReference>
<evidence type="ECO:0000256" key="4">
    <source>
        <dbReference type="ARBA" id="ARBA00022490"/>
    </source>
</evidence>
<feature type="compositionally biased region" description="Basic and acidic residues" evidence="12">
    <location>
        <begin position="112"/>
        <end position="132"/>
    </location>
</feature>
<dbReference type="GO" id="GO:0005829">
    <property type="term" value="C:cytosol"/>
    <property type="evidence" value="ECO:0007669"/>
    <property type="project" value="TreeGrafter"/>
</dbReference>
<dbReference type="InterPro" id="IPR012340">
    <property type="entry name" value="NA-bd_OB-fold"/>
</dbReference>
<dbReference type="OrthoDB" id="372395at2759"/>
<dbReference type="GO" id="GO:0003723">
    <property type="term" value="F:RNA binding"/>
    <property type="evidence" value="ECO:0007669"/>
    <property type="project" value="TreeGrafter"/>
</dbReference>
<feature type="domain" description="Aminoacyl-transfer RNA synthetases class-II family profile" evidence="13">
    <location>
        <begin position="295"/>
        <end position="598"/>
    </location>
</feature>
<feature type="compositionally biased region" description="Basic residues" evidence="12">
    <location>
        <begin position="8"/>
        <end position="18"/>
    </location>
</feature>
<dbReference type="EC" id="6.1.1.12" evidence="3"/>
<dbReference type="GO" id="GO:0006422">
    <property type="term" value="P:aspartyl-tRNA aminoacylation"/>
    <property type="evidence" value="ECO:0007669"/>
    <property type="project" value="InterPro"/>
</dbReference>
<dbReference type="Gene3D" id="2.40.50.140">
    <property type="entry name" value="Nucleic acid-binding proteins"/>
    <property type="match status" value="1"/>
</dbReference>
<dbReference type="InterPro" id="IPR006195">
    <property type="entry name" value="aa-tRNA-synth_II"/>
</dbReference>
<evidence type="ECO:0000256" key="12">
    <source>
        <dbReference type="SAM" id="MobiDB-lite"/>
    </source>
</evidence>
<gene>
    <name evidence="14" type="ORF">BJ322DRAFT_510653</name>
</gene>
<organism evidence="14 15">
    <name type="scientific">Thelephora terrestris</name>
    <dbReference type="NCBI Taxonomy" id="56493"/>
    <lineage>
        <taxon>Eukaryota</taxon>
        <taxon>Fungi</taxon>
        <taxon>Dikarya</taxon>
        <taxon>Basidiomycota</taxon>
        <taxon>Agaricomycotina</taxon>
        <taxon>Agaricomycetes</taxon>
        <taxon>Thelephorales</taxon>
        <taxon>Thelephoraceae</taxon>
        <taxon>Thelephora</taxon>
    </lineage>
</organism>
<evidence type="ECO:0000256" key="6">
    <source>
        <dbReference type="ARBA" id="ARBA00022741"/>
    </source>
</evidence>
<dbReference type="Pfam" id="PF00152">
    <property type="entry name" value="tRNA-synt_2"/>
    <property type="match status" value="1"/>
</dbReference>
<feature type="region of interest" description="Disordered" evidence="12">
    <location>
        <begin position="1"/>
        <end position="20"/>
    </location>
</feature>
<evidence type="ECO:0000256" key="7">
    <source>
        <dbReference type="ARBA" id="ARBA00022840"/>
    </source>
</evidence>
<keyword evidence="9" id="KW-0030">Aminoacyl-tRNA synthetase</keyword>
<evidence type="ECO:0000256" key="3">
    <source>
        <dbReference type="ARBA" id="ARBA00012841"/>
    </source>
</evidence>
<evidence type="ECO:0000256" key="5">
    <source>
        <dbReference type="ARBA" id="ARBA00022598"/>
    </source>
</evidence>
<dbReference type="CDD" id="cd04320">
    <property type="entry name" value="AspRS_cyto_N"/>
    <property type="match status" value="1"/>
</dbReference>
<keyword evidence="7" id="KW-0067">ATP-binding</keyword>
<keyword evidence="6" id="KW-0547">Nucleotide-binding</keyword>
<keyword evidence="4" id="KW-0963">Cytoplasm</keyword>
<reference evidence="14" key="1">
    <citation type="journal article" date="2020" name="Nat. Commun.">
        <title>Large-scale genome sequencing of mycorrhizal fungi provides insights into the early evolution of symbiotic traits.</title>
        <authorList>
            <person name="Miyauchi S."/>
            <person name="Kiss E."/>
            <person name="Kuo A."/>
            <person name="Drula E."/>
            <person name="Kohler A."/>
            <person name="Sanchez-Garcia M."/>
            <person name="Morin E."/>
            <person name="Andreopoulos B."/>
            <person name="Barry K.W."/>
            <person name="Bonito G."/>
            <person name="Buee M."/>
            <person name="Carver A."/>
            <person name="Chen C."/>
            <person name="Cichocki N."/>
            <person name="Clum A."/>
            <person name="Culley D."/>
            <person name="Crous P.W."/>
            <person name="Fauchery L."/>
            <person name="Girlanda M."/>
            <person name="Hayes R.D."/>
            <person name="Keri Z."/>
            <person name="LaButti K."/>
            <person name="Lipzen A."/>
            <person name="Lombard V."/>
            <person name="Magnuson J."/>
            <person name="Maillard F."/>
            <person name="Murat C."/>
            <person name="Nolan M."/>
            <person name="Ohm R.A."/>
            <person name="Pangilinan J."/>
            <person name="Pereira M.F."/>
            <person name="Perotto S."/>
            <person name="Peter M."/>
            <person name="Pfister S."/>
            <person name="Riley R."/>
            <person name="Sitrit Y."/>
            <person name="Stielow J.B."/>
            <person name="Szollosi G."/>
            <person name="Zifcakova L."/>
            <person name="Stursova M."/>
            <person name="Spatafora J.W."/>
            <person name="Tedersoo L."/>
            <person name="Vaario L.M."/>
            <person name="Yamada A."/>
            <person name="Yan M."/>
            <person name="Wang P."/>
            <person name="Xu J."/>
            <person name="Bruns T."/>
            <person name="Baldrian P."/>
            <person name="Vilgalys R."/>
            <person name="Dunand C."/>
            <person name="Henrissat B."/>
            <person name="Grigoriev I.V."/>
            <person name="Hibbett D."/>
            <person name="Nagy L.G."/>
            <person name="Martin F.M."/>
        </authorList>
    </citation>
    <scope>NUCLEOTIDE SEQUENCE</scope>
    <source>
        <strain evidence="14">UH-Tt-Lm1</strain>
    </source>
</reference>
<dbReference type="GO" id="GO:0004815">
    <property type="term" value="F:aspartate-tRNA ligase activity"/>
    <property type="evidence" value="ECO:0007669"/>
    <property type="project" value="UniProtKB-EC"/>
</dbReference>
<keyword evidence="8" id="KW-0648">Protein biosynthesis</keyword>
<feature type="compositionally biased region" description="Low complexity" evidence="12">
    <location>
        <begin position="60"/>
        <end position="81"/>
    </location>
</feature>
<sequence>MSAIKRLFSQHKLHKHRSLPTTADGRVDYLDLERVNRHERSKSKPTTPLSVSTPTYNTEIPISISPISHSHTSSVSSSNSNLRHGRSRSRARAKHERAKSLDARAAQLTQDSLERAERRMNSYERDPLRDNYGELPLNMSQEGIERPSDSFDSLLTRFHHTRPVGSRIMFLVLRQGISTVQAVLTEEEGKVSRNMVRWAGNLHKETIVYVQGKIQKPGDGQPEIKQASIHEVEISIEKLHVISAPTSSLPFQVEDAGRSLAELTRPDAHYPRIGQTTRLANRVVDLRTPVSHSIFRVRAGITNLFRTFLDSQGFTEIQSPKLQPAATESGSAVFKVDYFRRPAFLAQSPQLAKQMAIAADMERVYEIGPVFRAENSNTHRHLTEFTGLDLEMAFENNYHEVMDVIDKMLLFIFKGIQNNYKKEVETIKTQYPHEDLLFLEETLKLKFSEGIQMLIDAGYKEDDGSDPSPLQDLTTKAEQTLGRLVREKYHTDYYILDKFPASARPFYTMPDPENPLLSNSYDIFIRGEEVLSGSQRIHDAVLLEKKMREANIDPETMTDYLNGFKWGCPPHGGGGVGLERVVMLMLKLGDVRWASLIPRDPRSFPQKDQSPPGTTVFAAQNLLLHGPESTTFTTSNKPVDGELPRLENLIAKYGDATNTSWIDPAWSVWRDRKTGAAVGYIPQNGFAITFGNPLCEPKQIPAVVRAYLNFLTNEKLKPVWCCVDAETEKVLAHEFGWSALTAVAEERINPTEVDPEKHDRNLRKKLHRAEKSGVKLVDVEGLVDPEVKKEIDERVEDWKRGRKGTQIHLTSVRPWDDEAHRKYFYARDADGKICAMVVLAQLSVSHGFQIKWALEFPGAPLGAIEYILTHVIKKMGEVGVQSATFGAGAANELHRVDNIGGFKVVTLEKAYNGLSSTFHLGNKGDFRSKFGTQQDPLYICYPKGGLGVKGIEAIMKMLQSPK</sequence>
<dbReference type="InterPro" id="IPR024320">
    <property type="entry name" value="LPG_synthase_C"/>
</dbReference>
<dbReference type="PANTHER" id="PTHR43450:SF2">
    <property type="entry name" value="ASPARTATE--TRNA LIGASE"/>
    <property type="match status" value="1"/>
</dbReference>
<feature type="compositionally biased region" description="Basic residues" evidence="12">
    <location>
        <begin position="83"/>
        <end position="97"/>
    </location>
</feature>
<name>A0A9P6H2T8_9AGAM</name>
<dbReference type="Proteomes" id="UP000736335">
    <property type="component" value="Unassembled WGS sequence"/>
</dbReference>
<feature type="compositionally biased region" description="Polar residues" evidence="12">
    <location>
        <begin position="44"/>
        <end position="58"/>
    </location>
</feature>
<proteinExistence type="inferred from homology"/>